<dbReference type="RefSeq" id="WP_119600893.1">
    <property type="nucleotide sequence ID" value="NZ_QXQA01000011.1"/>
</dbReference>
<keyword evidence="1" id="KW-1133">Transmembrane helix</keyword>
<evidence type="ECO:0000313" key="2">
    <source>
        <dbReference type="EMBL" id="RIX51160.1"/>
    </source>
</evidence>
<keyword evidence="3" id="KW-1185">Reference proteome</keyword>
<dbReference type="Proteomes" id="UP000266482">
    <property type="component" value="Unassembled WGS sequence"/>
</dbReference>
<evidence type="ECO:0000256" key="1">
    <source>
        <dbReference type="SAM" id="Phobius"/>
    </source>
</evidence>
<keyword evidence="1" id="KW-0472">Membrane</keyword>
<feature type="transmembrane region" description="Helical" evidence="1">
    <location>
        <begin position="41"/>
        <end position="63"/>
    </location>
</feature>
<gene>
    <name evidence="2" type="ORF">D3P08_16900</name>
</gene>
<name>A0A3A1V0U4_9BACL</name>
<evidence type="ECO:0000313" key="3">
    <source>
        <dbReference type="Proteomes" id="UP000266482"/>
    </source>
</evidence>
<organism evidence="2 3">
    <name type="scientific">Paenibacillus nanensis</name>
    <dbReference type="NCBI Taxonomy" id="393251"/>
    <lineage>
        <taxon>Bacteria</taxon>
        <taxon>Bacillati</taxon>
        <taxon>Bacillota</taxon>
        <taxon>Bacilli</taxon>
        <taxon>Bacillales</taxon>
        <taxon>Paenibacillaceae</taxon>
        <taxon>Paenibacillus</taxon>
    </lineage>
</organism>
<reference evidence="2 3" key="1">
    <citation type="submission" date="2018-09" db="EMBL/GenBank/DDBJ databases">
        <title>Paenibacillus aracenensis nov. sp. isolated from a cave in southern Spain.</title>
        <authorList>
            <person name="Jurado V."/>
            <person name="Gutierrez-Patricio S."/>
            <person name="Gonzalez-Pimentel J.L."/>
            <person name="Miller A.Z."/>
            <person name="Laiz L."/>
            <person name="Saiz-Jimenez C."/>
        </authorList>
    </citation>
    <scope>NUCLEOTIDE SEQUENCE [LARGE SCALE GENOMIC DNA]</scope>
    <source>
        <strain evidence="2 3">DSM 22867</strain>
    </source>
</reference>
<dbReference type="AlphaFoldDB" id="A0A3A1V0U4"/>
<accession>A0A3A1V0U4</accession>
<dbReference type="EMBL" id="QXQA01000011">
    <property type="protein sequence ID" value="RIX51160.1"/>
    <property type="molecule type" value="Genomic_DNA"/>
</dbReference>
<sequence>MQAFIATSALLLMPLYAAAFIGAFAKVLQCIKKEEPIAGPATLASISFALMMWTLSGSILLAAE</sequence>
<keyword evidence="1" id="KW-0812">Transmembrane</keyword>
<protein>
    <submittedName>
        <fullName evidence="2">Uncharacterized protein</fullName>
    </submittedName>
</protein>
<comment type="caution">
    <text evidence="2">The sequence shown here is derived from an EMBL/GenBank/DDBJ whole genome shotgun (WGS) entry which is preliminary data.</text>
</comment>
<proteinExistence type="predicted"/>